<organism evidence="2 3">
    <name type="scientific">Paenibacillus flagellatus</name>
    <dbReference type="NCBI Taxonomy" id="2211139"/>
    <lineage>
        <taxon>Bacteria</taxon>
        <taxon>Bacillati</taxon>
        <taxon>Bacillota</taxon>
        <taxon>Bacilli</taxon>
        <taxon>Bacillales</taxon>
        <taxon>Paenibacillaceae</taxon>
        <taxon>Paenibacillus</taxon>
    </lineage>
</organism>
<dbReference type="Proteomes" id="UP000247476">
    <property type="component" value="Unassembled WGS sequence"/>
</dbReference>
<keyword evidence="3" id="KW-1185">Reference proteome</keyword>
<name>A0A2V5K8Y5_9BACL</name>
<dbReference type="SUPFAM" id="SSF52833">
    <property type="entry name" value="Thioredoxin-like"/>
    <property type="match status" value="1"/>
</dbReference>
<reference evidence="2 3" key="1">
    <citation type="submission" date="2018-05" db="EMBL/GenBank/DDBJ databases">
        <title>Paenibacillus flagellatus sp. nov., isolated from selenium mineral soil.</title>
        <authorList>
            <person name="Dai X."/>
        </authorList>
    </citation>
    <scope>NUCLEOTIDE SEQUENCE [LARGE SCALE GENOMIC DNA]</scope>
    <source>
        <strain evidence="2 3">DXL2</strain>
    </source>
</reference>
<evidence type="ECO:0000259" key="1">
    <source>
        <dbReference type="Pfam" id="PF00085"/>
    </source>
</evidence>
<dbReference type="Gene3D" id="3.40.30.10">
    <property type="entry name" value="Glutaredoxin"/>
    <property type="match status" value="1"/>
</dbReference>
<feature type="domain" description="Thioredoxin" evidence="1">
    <location>
        <begin position="17"/>
        <end position="85"/>
    </location>
</feature>
<accession>A0A2V5K8Y5</accession>
<dbReference type="Pfam" id="PF00085">
    <property type="entry name" value="Thioredoxin"/>
    <property type="match status" value="1"/>
</dbReference>
<comment type="caution">
    <text evidence="2">The sequence shown here is derived from an EMBL/GenBank/DDBJ whole genome shotgun (WGS) entry which is preliminary data.</text>
</comment>
<dbReference type="RefSeq" id="WP_110839668.1">
    <property type="nucleotide sequence ID" value="NZ_QJVJ01000003.1"/>
</dbReference>
<protein>
    <submittedName>
        <fullName evidence="2">Thiol reductase thioredoxin</fullName>
    </submittedName>
</protein>
<dbReference type="OrthoDB" id="5784238at2"/>
<proteinExistence type="predicted"/>
<dbReference type="CDD" id="cd02947">
    <property type="entry name" value="TRX_family"/>
    <property type="match status" value="1"/>
</dbReference>
<evidence type="ECO:0000313" key="3">
    <source>
        <dbReference type="Proteomes" id="UP000247476"/>
    </source>
</evidence>
<dbReference type="AlphaFoldDB" id="A0A2V5K8Y5"/>
<dbReference type="InterPro" id="IPR013766">
    <property type="entry name" value="Thioredoxin_domain"/>
</dbReference>
<gene>
    <name evidence="2" type="ORF">DLM86_09140</name>
</gene>
<dbReference type="InterPro" id="IPR036249">
    <property type="entry name" value="Thioredoxin-like_sf"/>
</dbReference>
<evidence type="ECO:0000313" key="2">
    <source>
        <dbReference type="EMBL" id="PYI55868.1"/>
    </source>
</evidence>
<dbReference type="EMBL" id="QJVJ01000003">
    <property type="protein sequence ID" value="PYI55868.1"/>
    <property type="molecule type" value="Genomic_DNA"/>
</dbReference>
<sequence length="113" mass="13047">MADRTEAEWIKRTDAGEAFAVFLYTPLCGTCKVAARMLEVVRAAKPEWTVESANVNVLPKLAMHWRVESVPCLLHVRGGRVERKLYAFESVGNVYAFLERIYEHHQERMNDHE</sequence>